<dbReference type="CDD" id="cd06170">
    <property type="entry name" value="LuxR_C_like"/>
    <property type="match status" value="1"/>
</dbReference>
<dbReference type="PROSITE" id="PS50043">
    <property type="entry name" value="HTH_LUXR_2"/>
    <property type="match status" value="1"/>
</dbReference>
<dbReference type="Gene3D" id="1.10.10.10">
    <property type="entry name" value="Winged helix-like DNA-binding domain superfamily/Winged helix DNA-binding domain"/>
    <property type="match status" value="1"/>
</dbReference>
<keyword evidence="2" id="KW-0547">Nucleotide-binding</keyword>
<feature type="domain" description="HTH luxR-type" evidence="1">
    <location>
        <begin position="686"/>
        <end position="751"/>
    </location>
</feature>
<accession>A0ABW2TSS3</accession>
<dbReference type="Pfam" id="PF25872">
    <property type="entry name" value="HTH_77"/>
    <property type="match status" value="1"/>
</dbReference>
<dbReference type="PANTHER" id="PTHR47691:SF3">
    <property type="entry name" value="HTH-TYPE TRANSCRIPTIONAL REGULATOR RV0890C-RELATED"/>
    <property type="match status" value="1"/>
</dbReference>
<dbReference type="InterPro" id="IPR036388">
    <property type="entry name" value="WH-like_DNA-bd_sf"/>
</dbReference>
<evidence type="ECO:0000313" key="2">
    <source>
        <dbReference type="EMBL" id="MFC7616531.1"/>
    </source>
</evidence>
<reference evidence="3" key="1">
    <citation type="journal article" date="2019" name="Int. J. Syst. Evol. Microbiol.">
        <title>The Global Catalogue of Microorganisms (GCM) 10K type strain sequencing project: providing services to taxonomists for standard genome sequencing and annotation.</title>
        <authorList>
            <consortium name="The Broad Institute Genomics Platform"/>
            <consortium name="The Broad Institute Genome Sequencing Center for Infectious Disease"/>
            <person name="Wu L."/>
            <person name="Ma J."/>
        </authorList>
    </citation>
    <scope>NUCLEOTIDE SEQUENCE [LARGE SCALE GENOMIC DNA]</scope>
    <source>
        <strain evidence="3">JCM 17695</strain>
    </source>
</reference>
<dbReference type="PRINTS" id="PR00364">
    <property type="entry name" value="DISEASERSIST"/>
</dbReference>
<keyword evidence="3" id="KW-1185">Reference proteome</keyword>
<dbReference type="SMART" id="SM00421">
    <property type="entry name" value="HTH_LUXR"/>
    <property type="match status" value="1"/>
</dbReference>
<dbReference type="Gene3D" id="1.25.40.10">
    <property type="entry name" value="Tetratricopeptide repeat domain"/>
    <property type="match status" value="1"/>
</dbReference>
<dbReference type="Gene3D" id="3.40.50.300">
    <property type="entry name" value="P-loop containing nucleotide triphosphate hydrolases"/>
    <property type="match status" value="1"/>
</dbReference>
<evidence type="ECO:0000313" key="3">
    <source>
        <dbReference type="Proteomes" id="UP001596512"/>
    </source>
</evidence>
<dbReference type="InterPro" id="IPR000792">
    <property type="entry name" value="Tscrpt_reg_LuxR_C"/>
</dbReference>
<gene>
    <name evidence="2" type="ORF">ACFQV2_26740</name>
</gene>
<dbReference type="InterPro" id="IPR016032">
    <property type="entry name" value="Sig_transdc_resp-reg_C-effctor"/>
</dbReference>
<dbReference type="InterPro" id="IPR011990">
    <property type="entry name" value="TPR-like_helical_dom_sf"/>
</dbReference>
<dbReference type="Proteomes" id="UP001596512">
    <property type="component" value="Unassembled WGS sequence"/>
</dbReference>
<dbReference type="PANTHER" id="PTHR47691">
    <property type="entry name" value="REGULATOR-RELATED"/>
    <property type="match status" value="1"/>
</dbReference>
<name>A0ABW2TSS3_9PSEU</name>
<dbReference type="GO" id="GO:0005524">
    <property type="term" value="F:ATP binding"/>
    <property type="evidence" value="ECO:0007669"/>
    <property type="project" value="UniProtKB-KW"/>
</dbReference>
<keyword evidence="2" id="KW-0067">ATP-binding</keyword>
<organism evidence="2 3">
    <name type="scientific">Actinokineospora soli</name>
    <dbReference type="NCBI Taxonomy" id="1048753"/>
    <lineage>
        <taxon>Bacteria</taxon>
        <taxon>Bacillati</taxon>
        <taxon>Actinomycetota</taxon>
        <taxon>Actinomycetes</taxon>
        <taxon>Pseudonocardiales</taxon>
        <taxon>Pseudonocardiaceae</taxon>
        <taxon>Actinokineospora</taxon>
    </lineage>
</organism>
<dbReference type="InterPro" id="IPR027417">
    <property type="entry name" value="P-loop_NTPase"/>
</dbReference>
<sequence>MPTAGGGVGAGPREERTSYVGRAEEIARARRLLGRGRQLTLTGPGGVGKTRLAVRVARASRYSDGAVFVELADLRDPALVPGAAAAALGLRALSGRPGTELVLDHIGDREVLLVLDNCEHLLDACADLTTAVLAHCPRAAVLATSRQSLGVVGEHVLPVPALPVPESDADAEDNESVRLFADRARAVAPDFAVTDANRADVVELVRRLEGVPLAIELAAARARVLTPGQIVARLELPMLVREGGPRRQRSLRAAIDWSHDLCTEPERLLWRRASVFSGSFDLAAAEWVCGGDGVDHAEVLDVIDGLLDKSVLIREDGPGELRYRMLETLREYGREKLGADANRVARRHRDWYEQVTARFGDRWLTEEQAYWLERLPRELTNIWVALEHCVRTPGEAAVAVRMLDRIRPYWSVFGHMNEVRHYARQALELLPEDSHEHRVALWVEGFLAALRGDAEQATAGLGRAAELAAATGDRTVTADVLFSAGMGLFLADHSEQAIPLLAQCLVDYREIDYFEGVINALCFGGFAHGFNGDFDIAQTLLDECVAMSETAGETYFRSWATCALGYIGLEADDLARAEKYGRQAVRFGSTTGAWFIVAASVHLLAWAAARAQDFDRAVTLFGAADVVWASIDLQARSFPIWVSRLDRYEALTKEALGSAAYDRTYTKGRAMTVAGAVDYALGKRRPPPEIAGLTPREQEIAELVAAGLTNREIADRLAIARRTAETHVGHILAKLGLANRAQLAALVTSRR</sequence>
<dbReference type="Pfam" id="PF00196">
    <property type="entry name" value="GerE"/>
    <property type="match status" value="1"/>
</dbReference>
<protein>
    <submittedName>
        <fullName evidence="2">ATP-binding protein</fullName>
    </submittedName>
</protein>
<proteinExistence type="predicted"/>
<evidence type="ECO:0000259" key="1">
    <source>
        <dbReference type="PROSITE" id="PS50043"/>
    </source>
</evidence>
<dbReference type="EMBL" id="JBHTEY010000004">
    <property type="protein sequence ID" value="MFC7616531.1"/>
    <property type="molecule type" value="Genomic_DNA"/>
</dbReference>
<dbReference type="PRINTS" id="PR00038">
    <property type="entry name" value="HTHLUXR"/>
</dbReference>
<dbReference type="SUPFAM" id="SSF52540">
    <property type="entry name" value="P-loop containing nucleoside triphosphate hydrolases"/>
    <property type="match status" value="1"/>
</dbReference>
<dbReference type="SUPFAM" id="SSF46894">
    <property type="entry name" value="C-terminal effector domain of the bipartite response regulators"/>
    <property type="match status" value="1"/>
</dbReference>
<dbReference type="SUPFAM" id="SSF48452">
    <property type="entry name" value="TPR-like"/>
    <property type="match status" value="1"/>
</dbReference>
<dbReference type="InterPro" id="IPR058852">
    <property type="entry name" value="HTH_77"/>
</dbReference>
<comment type="caution">
    <text evidence="2">The sequence shown here is derived from an EMBL/GenBank/DDBJ whole genome shotgun (WGS) entry which is preliminary data.</text>
</comment>